<evidence type="ECO:0000313" key="1">
    <source>
        <dbReference type="EMBL" id="CAI8786069.1"/>
    </source>
</evidence>
<organism evidence="1 2">
    <name type="scientific">Methylocaldum szegediense</name>
    <dbReference type="NCBI Taxonomy" id="73780"/>
    <lineage>
        <taxon>Bacteria</taxon>
        <taxon>Pseudomonadati</taxon>
        <taxon>Pseudomonadota</taxon>
        <taxon>Gammaproteobacteria</taxon>
        <taxon>Methylococcales</taxon>
        <taxon>Methylococcaceae</taxon>
        <taxon>Methylocaldum</taxon>
    </lineage>
</organism>
<dbReference type="EMBL" id="OX458333">
    <property type="protein sequence ID" value="CAI8786069.1"/>
    <property type="molecule type" value="Genomic_DNA"/>
</dbReference>
<protein>
    <submittedName>
        <fullName evidence="1">Uncharacterized protein</fullName>
    </submittedName>
</protein>
<sequence length="55" mass="6121">MVISVWVVSVLDRRQLLLRTPALVSALWTSLRLLKTAHSDLVCLSTRTLSFGLPS</sequence>
<accession>A0ABM9HZC7</accession>
<dbReference type="Proteomes" id="UP001162030">
    <property type="component" value="Chromosome"/>
</dbReference>
<proteinExistence type="predicted"/>
<name>A0ABM9HZC7_9GAMM</name>
<gene>
    <name evidence="1" type="ORF">MSZNOR_1314</name>
</gene>
<evidence type="ECO:0000313" key="2">
    <source>
        <dbReference type="Proteomes" id="UP001162030"/>
    </source>
</evidence>
<reference evidence="1 2" key="1">
    <citation type="submission" date="2023-03" db="EMBL/GenBank/DDBJ databases">
        <authorList>
            <person name="Pearce D."/>
        </authorList>
    </citation>
    <scope>NUCLEOTIDE SEQUENCE [LARGE SCALE GENOMIC DNA]</scope>
    <source>
        <strain evidence="1">Msz</strain>
    </source>
</reference>
<keyword evidence="2" id="KW-1185">Reference proteome</keyword>